<proteinExistence type="inferred from homology"/>
<evidence type="ECO:0000256" key="3">
    <source>
        <dbReference type="ARBA" id="ARBA00023002"/>
    </source>
</evidence>
<keyword evidence="6" id="KW-1185">Reference proteome</keyword>
<evidence type="ECO:0000313" key="6">
    <source>
        <dbReference type="Proteomes" id="UP000194225"/>
    </source>
</evidence>
<dbReference type="Proteomes" id="UP000194225">
    <property type="component" value="Unassembled WGS sequence"/>
</dbReference>
<evidence type="ECO:0000313" key="5">
    <source>
        <dbReference type="EMBL" id="OSY47960.1"/>
    </source>
</evidence>
<dbReference type="PIRSF" id="PIRSF000097">
    <property type="entry name" value="AKR"/>
    <property type="match status" value="1"/>
</dbReference>
<reference evidence="5 6" key="1">
    <citation type="submission" date="2016-09" db="EMBL/GenBank/DDBJ databases">
        <title>Streptomyces platensis DSM40041, a candidate organism with high potential of specific P450 cytochromes.</title>
        <authorList>
            <person name="Grumaz C."/>
            <person name="Vainshtein Y."/>
            <person name="Kirstahler P."/>
            <person name="Sohn K."/>
        </authorList>
    </citation>
    <scope>NUCLEOTIDE SEQUENCE [LARGE SCALE GENOMIC DNA]</scope>
    <source>
        <strain evidence="5 6">DSM 40041</strain>
    </source>
</reference>
<dbReference type="GO" id="GO:0016491">
    <property type="term" value="F:oxidoreductase activity"/>
    <property type="evidence" value="ECO:0007669"/>
    <property type="project" value="UniProtKB-KW"/>
</dbReference>
<evidence type="ECO:0000256" key="1">
    <source>
        <dbReference type="ARBA" id="ARBA00007905"/>
    </source>
</evidence>
<dbReference type="PANTHER" id="PTHR43827:SF3">
    <property type="entry name" value="NADP-DEPENDENT OXIDOREDUCTASE DOMAIN-CONTAINING PROTEIN"/>
    <property type="match status" value="1"/>
</dbReference>
<name>A0ABX3Y6M1_STRPT</name>
<dbReference type="SUPFAM" id="SSF51430">
    <property type="entry name" value="NAD(P)-linked oxidoreductase"/>
    <property type="match status" value="1"/>
</dbReference>
<dbReference type="PANTHER" id="PTHR43827">
    <property type="entry name" value="2,5-DIKETO-D-GLUCONIC ACID REDUCTASE"/>
    <property type="match status" value="1"/>
</dbReference>
<dbReference type="InterPro" id="IPR020471">
    <property type="entry name" value="AKR"/>
</dbReference>
<gene>
    <name evidence="5" type="ORF">BG653_00594</name>
</gene>
<dbReference type="PROSITE" id="PS00063">
    <property type="entry name" value="ALDOKETO_REDUCTASE_3"/>
    <property type="match status" value="1"/>
</dbReference>
<feature type="domain" description="NADP-dependent oxidoreductase" evidence="4">
    <location>
        <begin position="33"/>
        <end position="275"/>
    </location>
</feature>
<dbReference type="PRINTS" id="PR00069">
    <property type="entry name" value="ALDKETRDTASE"/>
</dbReference>
<dbReference type="InterPro" id="IPR036812">
    <property type="entry name" value="NAD(P)_OxRdtase_dom_sf"/>
</dbReference>
<dbReference type="InterPro" id="IPR018170">
    <property type="entry name" value="Aldo/ket_reductase_CS"/>
</dbReference>
<dbReference type="EMBL" id="MIGA01000002">
    <property type="protein sequence ID" value="OSY47960.1"/>
    <property type="molecule type" value="Genomic_DNA"/>
</dbReference>
<comment type="caution">
    <text evidence="5">The sequence shown here is derived from an EMBL/GenBank/DDBJ whole genome shotgun (WGS) entry which is preliminary data.</text>
</comment>
<dbReference type="PROSITE" id="PS00062">
    <property type="entry name" value="ALDOKETO_REDUCTASE_2"/>
    <property type="match status" value="1"/>
</dbReference>
<keyword evidence="2" id="KW-0521">NADP</keyword>
<keyword evidence="3 5" id="KW-0560">Oxidoreductase</keyword>
<evidence type="ECO:0000259" key="4">
    <source>
        <dbReference type="Pfam" id="PF00248"/>
    </source>
</evidence>
<protein>
    <submittedName>
        <fullName evidence="5">Oxidoreductase</fullName>
        <ecNumber evidence="5">1.-.-.-</ecNumber>
    </submittedName>
</protein>
<accession>A0ABX3Y6M1</accession>
<dbReference type="Pfam" id="PF00248">
    <property type="entry name" value="Aldo_ket_red"/>
    <property type="match status" value="1"/>
</dbReference>
<comment type="similarity">
    <text evidence="1">Belongs to the aldo/keto reductase family.</text>
</comment>
<dbReference type="Gene3D" id="3.20.20.100">
    <property type="entry name" value="NADP-dependent oxidoreductase domain"/>
    <property type="match status" value="1"/>
</dbReference>
<sequence length="292" mass="31758">MTSLNKKADVRIDPLVSKVPSIKLNNGVAMPQLGYGVWQVEDEQAATAVGQALDAGYRSIDTAMIYGNEEGTGRALAASGVARDELFVTTKLWNADQGHDATLRAFDTSLAKLGLEYVDLYLIHWPLPARDTYIETYRALEEIYADGRAKAIGVSNFLPEHLERLMGETSIVPAVNQIELHPQFPQAASRAFHARHNIVTEAWSPIGQGRGLLEDPTLVKLAAKHGKSPAQVVLRWHVQLGNVAIPKSVTPSRIAENIDIFDFELDDADLTALAGLDTGTRLGPDPAAFDVV</sequence>
<organism evidence="5 6">
    <name type="scientific">Streptomyces platensis</name>
    <dbReference type="NCBI Taxonomy" id="58346"/>
    <lineage>
        <taxon>Bacteria</taxon>
        <taxon>Bacillati</taxon>
        <taxon>Actinomycetota</taxon>
        <taxon>Actinomycetes</taxon>
        <taxon>Kitasatosporales</taxon>
        <taxon>Streptomycetaceae</taxon>
        <taxon>Streptomyces</taxon>
    </lineage>
</organism>
<dbReference type="InterPro" id="IPR023210">
    <property type="entry name" value="NADP_OxRdtase_dom"/>
</dbReference>
<dbReference type="EC" id="1.-.-.-" evidence="5"/>
<evidence type="ECO:0000256" key="2">
    <source>
        <dbReference type="ARBA" id="ARBA00022857"/>
    </source>
</evidence>